<organism evidence="3 4">
    <name type="scientific">Methanothermobacter tenebrarum</name>
    <dbReference type="NCBI Taxonomy" id="680118"/>
    <lineage>
        <taxon>Archaea</taxon>
        <taxon>Methanobacteriati</taxon>
        <taxon>Methanobacteriota</taxon>
        <taxon>Methanomada group</taxon>
        <taxon>Methanobacteria</taxon>
        <taxon>Methanobacteriales</taxon>
        <taxon>Methanobacteriaceae</taxon>
        <taxon>Methanothermobacter</taxon>
    </lineage>
</organism>
<dbReference type="SUPFAM" id="SSF47413">
    <property type="entry name" value="lambda repressor-like DNA-binding domains"/>
    <property type="match status" value="1"/>
</dbReference>
<dbReference type="PROSITE" id="PS50943">
    <property type="entry name" value="HTH_CROC1"/>
    <property type="match status" value="1"/>
</dbReference>
<dbReference type="Pfam" id="PF07883">
    <property type="entry name" value="Cupin_2"/>
    <property type="match status" value="1"/>
</dbReference>
<evidence type="ECO:0000259" key="2">
    <source>
        <dbReference type="PROSITE" id="PS50943"/>
    </source>
</evidence>
<sequence length="191" mass="21582">MIAKTTIGEKIKKLRKDKEISLKELSKNSGVKEDLIKDIEEGEIIPSLAPLIKISRSLGVRLGTLLDDTIEEGPVIVREGKAGKIIHFSGQEDETSESHLDFYSLAAGKVDRHMEPFIVQVEAHKDKFKLSSHEGEEFIYVLEGEIEILYGKEKYHLKEGDSIYYDSIVPHHLHTKDNKPAKILAVVYTPF</sequence>
<dbReference type="Pfam" id="PF01381">
    <property type="entry name" value="HTH_3"/>
    <property type="match status" value="1"/>
</dbReference>
<dbReference type="CDD" id="cd02209">
    <property type="entry name" value="cupin_XRE_C"/>
    <property type="match status" value="1"/>
</dbReference>
<dbReference type="InterPro" id="IPR014710">
    <property type="entry name" value="RmlC-like_jellyroll"/>
</dbReference>
<gene>
    <name evidence="3" type="ORF">MTTB_06200</name>
</gene>
<reference evidence="3 4" key="1">
    <citation type="submission" date="2022-04" db="EMBL/GenBank/DDBJ databases">
        <title>Complete genome of Methanothermobacter tenebrarum strain RMAS.</title>
        <authorList>
            <person name="Nakamura K."/>
            <person name="Oshima K."/>
            <person name="Hattori M."/>
            <person name="Kamagata Y."/>
            <person name="Takamizawa K."/>
        </authorList>
    </citation>
    <scope>NUCLEOTIDE SEQUENCE [LARGE SCALE GENOMIC DNA]</scope>
    <source>
        <strain evidence="3 4">RMAS</strain>
    </source>
</reference>
<dbReference type="PANTHER" id="PTHR46797:SF19">
    <property type="entry name" value="BLL2473 PROTEIN"/>
    <property type="match status" value="1"/>
</dbReference>
<dbReference type="InterPro" id="IPR010982">
    <property type="entry name" value="Lambda_DNA-bd_dom_sf"/>
</dbReference>
<evidence type="ECO:0000313" key="3">
    <source>
        <dbReference type="EMBL" id="BDH79241.1"/>
    </source>
</evidence>
<dbReference type="InterPro" id="IPR011051">
    <property type="entry name" value="RmlC_Cupin_sf"/>
</dbReference>
<dbReference type="InterPro" id="IPR050807">
    <property type="entry name" value="TransReg_Diox_bact_type"/>
</dbReference>
<dbReference type="InterPro" id="IPR001387">
    <property type="entry name" value="Cro/C1-type_HTH"/>
</dbReference>
<dbReference type="InterPro" id="IPR013096">
    <property type="entry name" value="Cupin_2"/>
</dbReference>
<name>A0ABN6PAJ2_9EURY</name>
<dbReference type="SMART" id="SM00530">
    <property type="entry name" value="HTH_XRE"/>
    <property type="match status" value="1"/>
</dbReference>
<evidence type="ECO:0000313" key="4">
    <source>
        <dbReference type="Proteomes" id="UP000831817"/>
    </source>
</evidence>
<evidence type="ECO:0000256" key="1">
    <source>
        <dbReference type="ARBA" id="ARBA00023125"/>
    </source>
</evidence>
<dbReference type="GO" id="GO:0003677">
    <property type="term" value="F:DNA binding"/>
    <property type="evidence" value="ECO:0007669"/>
    <property type="project" value="UniProtKB-KW"/>
</dbReference>
<keyword evidence="1 3" id="KW-0238">DNA-binding</keyword>
<protein>
    <submittedName>
        <fullName evidence="3">DNA-binding protein</fullName>
    </submittedName>
</protein>
<accession>A0ABN6PAJ2</accession>
<dbReference type="Gene3D" id="2.60.120.10">
    <property type="entry name" value="Jelly Rolls"/>
    <property type="match status" value="1"/>
</dbReference>
<keyword evidence="4" id="KW-1185">Reference proteome</keyword>
<proteinExistence type="predicted"/>
<dbReference type="CDD" id="cd00093">
    <property type="entry name" value="HTH_XRE"/>
    <property type="match status" value="1"/>
</dbReference>
<feature type="domain" description="HTH cro/C1-type" evidence="2">
    <location>
        <begin position="11"/>
        <end position="65"/>
    </location>
</feature>
<dbReference type="EMBL" id="AP025698">
    <property type="protein sequence ID" value="BDH79241.1"/>
    <property type="molecule type" value="Genomic_DNA"/>
</dbReference>
<dbReference type="Proteomes" id="UP000831817">
    <property type="component" value="Chromosome"/>
</dbReference>
<dbReference type="SUPFAM" id="SSF51182">
    <property type="entry name" value="RmlC-like cupins"/>
    <property type="match status" value="1"/>
</dbReference>
<dbReference type="PANTHER" id="PTHR46797">
    <property type="entry name" value="HTH-TYPE TRANSCRIPTIONAL REGULATOR"/>
    <property type="match status" value="1"/>
</dbReference>
<dbReference type="Gene3D" id="1.10.260.40">
    <property type="entry name" value="lambda repressor-like DNA-binding domains"/>
    <property type="match status" value="1"/>
</dbReference>